<proteinExistence type="predicted"/>
<keyword evidence="2" id="KW-1185">Reference proteome</keyword>
<dbReference type="STRING" id="188872.SAMN03080602_01462"/>
<evidence type="ECO:0000313" key="2">
    <source>
        <dbReference type="Proteomes" id="UP000193420"/>
    </source>
</evidence>
<gene>
    <name evidence="1" type="ORF">SAMN03080602_01462</name>
</gene>
<evidence type="ECO:0000313" key="1">
    <source>
        <dbReference type="EMBL" id="SMG23612.1"/>
    </source>
</evidence>
<dbReference type="OrthoDB" id="9841680at2"/>
<protein>
    <submittedName>
        <fullName evidence="1">Uncharacterized protein</fullName>
    </submittedName>
</protein>
<name>A0A1X7J7F1_9FLAO</name>
<organism evidence="1 2">
    <name type="scientific">Arenibacter troitsensis</name>
    <dbReference type="NCBI Taxonomy" id="188872"/>
    <lineage>
        <taxon>Bacteria</taxon>
        <taxon>Pseudomonadati</taxon>
        <taxon>Bacteroidota</taxon>
        <taxon>Flavobacteriia</taxon>
        <taxon>Flavobacteriales</taxon>
        <taxon>Flavobacteriaceae</taxon>
        <taxon>Arenibacter</taxon>
    </lineage>
</organism>
<sequence>MESTLKKRIPLMVNEPLRNELEKSTKVILEKISIIQSLSKDNLGIDLSNPDNAMGFIRKYSKQEDIENVELQNELLFIKFGKEVSKLTSDHPSIIKLKALEMFCTQTDRDKTKEVIHYAVSINIGVEKLNAEIDLEHFVLNDEFIYNSKLDTRLKELYTTYCKNNKQKEIKEFTEKISEIIKHAMKIGLISNSRLGVNPENFIDINTGDINYYRIAGLQ</sequence>
<dbReference type="Proteomes" id="UP000193420">
    <property type="component" value="Unassembled WGS sequence"/>
</dbReference>
<dbReference type="EMBL" id="FXAO01000003">
    <property type="protein sequence ID" value="SMG23612.1"/>
    <property type="molecule type" value="Genomic_DNA"/>
</dbReference>
<dbReference type="RefSeq" id="WP_139827187.1">
    <property type="nucleotide sequence ID" value="NZ_FXAO01000003.1"/>
</dbReference>
<accession>A0A1X7J7F1</accession>
<dbReference type="AlphaFoldDB" id="A0A1X7J7F1"/>
<reference evidence="2" key="1">
    <citation type="submission" date="2017-04" db="EMBL/GenBank/DDBJ databases">
        <authorList>
            <person name="Varghese N."/>
            <person name="Submissions S."/>
        </authorList>
    </citation>
    <scope>NUCLEOTIDE SEQUENCE [LARGE SCALE GENOMIC DNA]</scope>
    <source>
        <strain evidence="2">DSM 19835</strain>
    </source>
</reference>